<evidence type="ECO:0000259" key="1">
    <source>
        <dbReference type="Pfam" id="PF00535"/>
    </source>
</evidence>
<dbReference type="InterPro" id="IPR029044">
    <property type="entry name" value="Nucleotide-diphossugar_trans"/>
</dbReference>
<dbReference type="CDD" id="cd04179">
    <property type="entry name" value="DPM_DPG-synthase_like"/>
    <property type="match status" value="1"/>
</dbReference>
<comment type="caution">
    <text evidence="2">The sequence shown here is derived from an EMBL/GenBank/DDBJ whole genome shotgun (WGS) entry which is preliminary data.</text>
</comment>
<dbReference type="AlphaFoldDB" id="A0AA37BRD1"/>
<dbReference type="Pfam" id="PF00535">
    <property type="entry name" value="Glycos_transf_2"/>
    <property type="match status" value="1"/>
</dbReference>
<accession>A0AA37BRD1</accession>
<name>A0AA37BRD1_9ARCH</name>
<gene>
    <name evidence="2" type="ORF">GCM10007108_05630</name>
</gene>
<reference evidence="2" key="1">
    <citation type="journal article" date="2014" name="Int. J. Syst. Evol. Microbiol.">
        <title>Complete genome sequence of Corynebacterium casei LMG S-19264T (=DSM 44701T), isolated from a smear-ripened cheese.</title>
        <authorList>
            <consortium name="US DOE Joint Genome Institute (JGI-PGF)"/>
            <person name="Walter F."/>
            <person name="Albersmeier A."/>
            <person name="Kalinowski J."/>
            <person name="Ruckert C."/>
        </authorList>
    </citation>
    <scope>NUCLEOTIDE SEQUENCE</scope>
    <source>
        <strain evidence="2">JCM 13583</strain>
    </source>
</reference>
<dbReference type="InterPro" id="IPR050256">
    <property type="entry name" value="Glycosyltransferase_2"/>
</dbReference>
<dbReference type="Gene3D" id="3.90.550.10">
    <property type="entry name" value="Spore Coat Polysaccharide Biosynthesis Protein SpsA, Chain A"/>
    <property type="match status" value="1"/>
</dbReference>
<keyword evidence="3" id="KW-1185">Reference proteome</keyword>
<dbReference type="InterPro" id="IPR001173">
    <property type="entry name" value="Glyco_trans_2-like"/>
</dbReference>
<sequence length="219" mass="24743">MKISAVIPTINEEKTIGDVISGLRRSGVEEIIVVDTNSTDRTRDIARSLGAKVIEEPRRGYGRAYKTGLMHVTGDIVVCLDGDGTYPADLVGPLVQLLIINGVDFISCDRMTLRTPKNYTTLHFVGNTVLNKTMSLLFKCSLRDSQSGMWVFRREIYMKMKHLSDGMSFSQDIKIEAIRNGTLIEVPIRYGVRVTKPKLKTWRDGFHNLIHLFIKRVNN</sequence>
<dbReference type="PANTHER" id="PTHR48090:SF7">
    <property type="entry name" value="RFBJ PROTEIN"/>
    <property type="match status" value="1"/>
</dbReference>
<dbReference type="EMBL" id="BMNY01000001">
    <property type="protein sequence ID" value="GGM70406.1"/>
    <property type="molecule type" value="Genomic_DNA"/>
</dbReference>
<dbReference type="PANTHER" id="PTHR48090">
    <property type="entry name" value="UNDECAPRENYL-PHOSPHATE 4-DEOXY-4-FORMAMIDO-L-ARABINOSE TRANSFERASE-RELATED"/>
    <property type="match status" value="1"/>
</dbReference>
<organism evidence="2 3">
    <name type="scientific">Thermogymnomonas acidicola</name>
    <dbReference type="NCBI Taxonomy" id="399579"/>
    <lineage>
        <taxon>Archaea</taxon>
        <taxon>Methanobacteriati</taxon>
        <taxon>Thermoplasmatota</taxon>
        <taxon>Thermoplasmata</taxon>
        <taxon>Thermoplasmatales</taxon>
        <taxon>Thermogymnomonas</taxon>
    </lineage>
</organism>
<reference evidence="2" key="2">
    <citation type="submission" date="2022-09" db="EMBL/GenBank/DDBJ databases">
        <authorList>
            <person name="Sun Q."/>
            <person name="Ohkuma M."/>
        </authorList>
    </citation>
    <scope>NUCLEOTIDE SEQUENCE</scope>
    <source>
        <strain evidence="2">JCM 13583</strain>
    </source>
</reference>
<protein>
    <recommendedName>
        <fullName evidence="1">Glycosyltransferase 2-like domain-containing protein</fullName>
    </recommendedName>
</protein>
<feature type="domain" description="Glycosyltransferase 2-like" evidence="1">
    <location>
        <begin position="4"/>
        <end position="159"/>
    </location>
</feature>
<dbReference type="Proteomes" id="UP000632195">
    <property type="component" value="Unassembled WGS sequence"/>
</dbReference>
<evidence type="ECO:0000313" key="2">
    <source>
        <dbReference type="EMBL" id="GGM70406.1"/>
    </source>
</evidence>
<dbReference type="SUPFAM" id="SSF53448">
    <property type="entry name" value="Nucleotide-diphospho-sugar transferases"/>
    <property type="match status" value="1"/>
</dbReference>
<proteinExistence type="predicted"/>
<evidence type="ECO:0000313" key="3">
    <source>
        <dbReference type="Proteomes" id="UP000632195"/>
    </source>
</evidence>